<protein>
    <submittedName>
        <fullName evidence="1">Uncharacterized protein</fullName>
    </submittedName>
</protein>
<dbReference type="EMBL" id="JBHLTM010000034">
    <property type="protein sequence ID" value="MFC0684912.1"/>
    <property type="molecule type" value="Genomic_DNA"/>
</dbReference>
<dbReference type="Proteomes" id="UP001589858">
    <property type="component" value="Unassembled WGS sequence"/>
</dbReference>
<keyword evidence="2" id="KW-1185">Reference proteome</keyword>
<gene>
    <name evidence="1" type="ORF">ACFFF8_09925</name>
</gene>
<accession>A0ABV6S850</accession>
<evidence type="ECO:0000313" key="2">
    <source>
        <dbReference type="Proteomes" id="UP001589858"/>
    </source>
</evidence>
<proteinExistence type="predicted"/>
<evidence type="ECO:0000313" key="1">
    <source>
        <dbReference type="EMBL" id="MFC0684912.1"/>
    </source>
</evidence>
<organism evidence="1 2">
    <name type="scientific">Novosphingobium clariflavum</name>
    <dbReference type="NCBI Taxonomy" id="2029884"/>
    <lineage>
        <taxon>Bacteria</taxon>
        <taxon>Pseudomonadati</taxon>
        <taxon>Pseudomonadota</taxon>
        <taxon>Alphaproteobacteria</taxon>
        <taxon>Sphingomonadales</taxon>
        <taxon>Sphingomonadaceae</taxon>
        <taxon>Novosphingobium</taxon>
    </lineage>
</organism>
<dbReference type="RefSeq" id="WP_267224131.1">
    <property type="nucleotide sequence ID" value="NZ_JAPCWC010000031.1"/>
</dbReference>
<reference evidence="1 2" key="1">
    <citation type="submission" date="2024-09" db="EMBL/GenBank/DDBJ databases">
        <authorList>
            <person name="Sun Q."/>
            <person name="Mori K."/>
        </authorList>
    </citation>
    <scope>NUCLEOTIDE SEQUENCE [LARGE SCALE GENOMIC DNA]</scope>
    <source>
        <strain evidence="1 2">CICC 11035S</strain>
    </source>
</reference>
<sequence length="144" mass="15449">MTQIDTDKLRALVQAATPGDLSTATRHTECETVECPACQGDGELDAADYCNFDGVALGVQFYGIGGHFGAHEALWRYFVQSIPAILAMAEDNRRLKLQIDALLPHTSHAVGCAIYQKSWALREPDCSCGLEAARQALAAPGDPS</sequence>
<comment type="caution">
    <text evidence="1">The sequence shown here is derived from an EMBL/GenBank/DDBJ whole genome shotgun (WGS) entry which is preliminary data.</text>
</comment>
<name>A0ABV6S850_9SPHN</name>